<dbReference type="Gene3D" id="3.40.50.1000">
    <property type="entry name" value="HAD superfamily/HAD-like"/>
    <property type="match status" value="1"/>
</dbReference>
<dbReference type="InterPro" id="IPR006439">
    <property type="entry name" value="HAD-SF_hydro_IA"/>
</dbReference>
<evidence type="ECO:0000313" key="1">
    <source>
        <dbReference type="EMBL" id="GAT95675.1"/>
    </source>
</evidence>
<comment type="caution">
    <text evidence="1">The sequence shown here is derived from an EMBL/GenBank/DDBJ whole genome shotgun (WGS) entry which is preliminary data.</text>
</comment>
<dbReference type="SFLD" id="SFLDG01129">
    <property type="entry name" value="C1.5:_HAD__Beta-PGM__Phosphata"/>
    <property type="match status" value="1"/>
</dbReference>
<name>A0A5K1TUW6_ENTHI</name>
<dbReference type="VEuPathDB" id="AmoebaDB:EHI7A_042120"/>
<dbReference type="Gene3D" id="1.10.150.240">
    <property type="entry name" value="Putative phosphatase, domain 2"/>
    <property type="match status" value="1"/>
</dbReference>
<dbReference type="InterPro" id="IPR023214">
    <property type="entry name" value="HAD_sf"/>
</dbReference>
<dbReference type="SUPFAM" id="SSF56784">
    <property type="entry name" value="HAD-like"/>
    <property type="match status" value="1"/>
</dbReference>
<dbReference type="VEuPathDB" id="AmoebaDB:EHI5A_072820"/>
<sequence>MKYTCALFDLDGTLLDTEPLYAAINQEFINLYGDGKNYDWETRKQVMGKSAEYANPIIIQTHHISKTKEEMVKFKKERLAQLCEEVKPFPKALEILKFLKQKGLKVAIATSSAKTIFETKMKKNQELLQYVDVVVCGDDSSVHHSKPAPDIFIRAAELCGEKDMSKTIVFEDAINGVEAGLASGALTIAIPDIHIKDDPLFNRVPIILESLKEFKPEMIGLEGEI</sequence>
<dbReference type="NCBIfam" id="TIGR01509">
    <property type="entry name" value="HAD-SF-IA-v3"/>
    <property type="match status" value="1"/>
</dbReference>
<dbReference type="SFLD" id="SFLDG01135">
    <property type="entry name" value="C1.5.6:_HAD__Beta-PGM__Phospha"/>
    <property type="match status" value="1"/>
</dbReference>
<protein>
    <submittedName>
        <fullName evidence="1">Had hydrolase family ia variant 3</fullName>
    </submittedName>
</protein>
<dbReference type="InterPro" id="IPR023198">
    <property type="entry name" value="PGP-like_dom2"/>
</dbReference>
<dbReference type="VEuPathDB" id="AmoebaDB:EHI_074120"/>
<dbReference type="PANTHER" id="PTHR18901">
    <property type="entry name" value="2-DEOXYGLUCOSE-6-PHOSPHATE PHOSPHATASE 2"/>
    <property type="match status" value="1"/>
</dbReference>
<dbReference type="InterPro" id="IPR036412">
    <property type="entry name" value="HAD-like_sf"/>
</dbReference>
<dbReference type="VEuPathDB" id="AmoebaDB:KM1_084680"/>
<dbReference type="SFLD" id="SFLDS00003">
    <property type="entry name" value="Haloacid_Dehalogenase"/>
    <property type="match status" value="1"/>
</dbReference>
<dbReference type="PANTHER" id="PTHR18901:SF38">
    <property type="entry name" value="PSEUDOURIDINE-5'-PHOSPHATASE"/>
    <property type="match status" value="1"/>
</dbReference>
<gene>
    <name evidence="1" type="ORF">CL6EHI_074120</name>
</gene>
<proteinExistence type="predicted"/>
<organism evidence="1 2">
    <name type="scientific">Entamoeba histolytica</name>
    <dbReference type="NCBI Taxonomy" id="5759"/>
    <lineage>
        <taxon>Eukaryota</taxon>
        <taxon>Amoebozoa</taxon>
        <taxon>Evosea</taxon>
        <taxon>Archamoebae</taxon>
        <taxon>Mastigamoebida</taxon>
        <taxon>Entamoebidae</taxon>
        <taxon>Entamoeba</taxon>
    </lineage>
</organism>
<dbReference type="GO" id="GO:0016791">
    <property type="term" value="F:phosphatase activity"/>
    <property type="evidence" value="ECO:0007669"/>
    <property type="project" value="TreeGrafter"/>
</dbReference>
<dbReference type="EMBL" id="BDEQ01000001">
    <property type="protein sequence ID" value="GAT95675.1"/>
    <property type="molecule type" value="Genomic_DNA"/>
</dbReference>
<accession>A0A5K1TUW6</accession>
<evidence type="ECO:0000313" key="2">
    <source>
        <dbReference type="Proteomes" id="UP000078387"/>
    </source>
</evidence>
<dbReference type="Proteomes" id="UP000078387">
    <property type="component" value="Unassembled WGS sequence"/>
</dbReference>
<keyword evidence="1" id="KW-0378">Hydrolase</keyword>
<dbReference type="OMA" id="MGVWDQV"/>
<dbReference type="VEuPathDB" id="AmoebaDB:EHI8A_052850"/>
<dbReference type="AlphaFoldDB" id="A0A5K1TUW6"/>
<reference evidence="1 2" key="1">
    <citation type="submission" date="2016-05" db="EMBL/GenBank/DDBJ databases">
        <title>First whole genome sequencing of Entamoeba histolytica HM1:IMSS-clone-6.</title>
        <authorList>
            <person name="Mukherjee Avik.K."/>
            <person name="Izumyama S."/>
            <person name="Nakada-Tsukui K."/>
            <person name="Nozaki T."/>
        </authorList>
    </citation>
    <scope>NUCLEOTIDE SEQUENCE [LARGE SCALE GENOMIC DNA]</scope>
    <source>
        <strain evidence="1 2">HM1:IMSS clone 6</strain>
    </source>
</reference>
<dbReference type="Pfam" id="PF00702">
    <property type="entry name" value="Hydrolase"/>
    <property type="match status" value="1"/>
</dbReference>